<dbReference type="Pfam" id="PF16113">
    <property type="entry name" value="ECH_2"/>
    <property type="match status" value="1"/>
</dbReference>
<feature type="region of interest" description="Disordered" evidence="4">
    <location>
        <begin position="374"/>
        <end position="393"/>
    </location>
</feature>
<proteinExistence type="predicted"/>
<organism evidence="6 7">
    <name type="scientific">Aliiglaciecola litoralis</name>
    <dbReference type="NCBI Taxonomy" id="582857"/>
    <lineage>
        <taxon>Bacteria</taxon>
        <taxon>Pseudomonadati</taxon>
        <taxon>Pseudomonadota</taxon>
        <taxon>Gammaproteobacteria</taxon>
        <taxon>Alteromonadales</taxon>
        <taxon>Alteromonadaceae</taxon>
        <taxon>Aliiglaciecola</taxon>
    </lineage>
</organism>
<dbReference type="PANTHER" id="PTHR43176:SF3">
    <property type="entry name" value="3-HYDROXYISOBUTYRYL-COA HYDROLASE, MITOCHONDRIAL"/>
    <property type="match status" value="1"/>
</dbReference>
<comment type="catalytic activity">
    <reaction evidence="1">
        <text>3-hydroxy-2-methylpropanoyl-CoA + H2O = 3-hydroxy-2-methylpropanoate + CoA + H(+)</text>
        <dbReference type="Rhea" id="RHEA:20888"/>
        <dbReference type="ChEBI" id="CHEBI:11805"/>
        <dbReference type="ChEBI" id="CHEBI:15377"/>
        <dbReference type="ChEBI" id="CHEBI:15378"/>
        <dbReference type="ChEBI" id="CHEBI:57287"/>
        <dbReference type="ChEBI" id="CHEBI:57340"/>
        <dbReference type="EC" id="3.1.2.4"/>
    </reaction>
</comment>
<dbReference type="RefSeq" id="WP_343860006.1">
    <property type="nucleotide sequence ID" value="NZ_BAAAFD010000006.1"/>
</dbReference>
<dbReference type="EC" id="3.1.2.4" evidence="2"/>
<dbReference type="InterPro" id="IPR032259">
    <property type="entry name" value="HIBYL-CoA-H"/>
</dbReference>
<name>A0ABN1LKN3_9ALTE</name>
<dbReference type="InterPro" id="IPR029045">
    <property type="entry name" value="ClpP/crotonase-like_dom_sf"/>
</dbReference>
<keyword evidence="7" id="KW-1185">Reference proteome</keyword>
<dbReference type="SUPFAM" id="SSF52096">
    <property type="entry name" value="ClpP/crotonase"/>
    <property type="match status" value="1"/>
</dbReference>
<comment type="caution">
    <text evidence="6">The sequence shown here is derived from an EMBL/GenBank/DDBJ whole genome shotgun (WGS) entry which is preliminary data.</text>
</comment>
<accession>A0ABN1LKN3</accession>
<gene>
    <name evidence="6" type="ORF">GCM10009114_22590</name>
</gene>
<feature type="compositionally biased region" description="Polar residues" evidence="4">
    <location>
        <begin position="384"/>
        <end position="393"/>
    </location>
</feature>
<keyword evidence="3" id="KW-0378">Hydrolase</keyword>
<evidence type="ECO:0000313" key="7">
    <source>
        <dbReference type="Proteomes" id="UP001500359"/>
    </source>
</evidence>
<evidence type="ECO:0000313" key="6">
    <source>
        <dbReference type="EMBL" id="GAA0857314.1"/>
    </source>
</evidence>
<evidence type="ECO:0000256" key="2">
    <source>
        <dbReference type="ARBA" id="ARBA00011915"/>
    </source>
</evidence>
<evidence type="ECO:0000256" key="4">
    <source>
        <dbReference type="SAM" id="MobiDB-lite"/>
    </source>
</evidence>
<evidence type="ECO:0000256" key="3">
    <source>
        <dbReference type="ARBA" id="ARBA00022801"/>
    </source>
</evidence>
<dbReference type="InterPro" id="IPR045004">
    <property type="entry name" value="ECH_dom"/>
</dbReference>
<dbReference type="NCBIfam" id="NF004127">
    <property type="entry name" value="PRK05617.1"/>
    <property type="match status" value="1"/>
</dbReference>
<dbReference type="Proteomes" id="UP001500359">
    <property type="component" value="Unassembled WGS sequence"/>
</dbReference>
<evidence type="ECO:0000256" key="1">
    <source>
        <dbReference type="ARBA" id="ARBA00001709"/>
    </source>
</evidence>
<protein>
    <recommendedName>
        <fullName evidence="2">3-hydroxyisobutyryl-CoA hydrolase</fullName>
        <ecNumber evidence="2">3.1.2.4</ecNumber>
    </recommendedName>
</protein>
<reference evidence="6 7" key="1">
    <citation type="journal article" date="2019" name="Int. J. Syst. Evol. Microbiol.">
        <title>The Global Catalogue of Microorganisms (GCM) 10K type strain sequencing project: providing services to taxonomists for standard genome sequencing and annotation.</title>
        <authorList>
            <consortium name="The Broad Institute Genomics Platform"/>
            <consortium name="The Broad Institute Genome Sequencing Center for Infectious Disease"/>
            <person name="Wu L."/>
            <person name="Ma J."/>
        </authorList>
    </citation>
    <scope>NUCLEOTIDE SEQUENCE [LARGE SCALE GENOMIC DNA]</scope>
    <source>
        <strain evidence="6 7">JCM 15896</strain>
    </source>
</reference>
<dbReference type="PANTHER" id="PTHR43176">
    <property type="entry name" value="3-HYDROXYISOBUTYRYL-COA HYDROLASE-RELATED"/>
    <property type="match status" value="1"/>
</dbReference>
<dbReference type="EMBL" id="BAAAFD010000006">
    <property type="protein sequence ID" value="GAA0857314.1"/>
    <property type="molecule type" value="Genomic_DNA"/>
</dbReference>
<dbReference type="Gene3D" id="3.90.226.10">
    <property type="entry name" value="2-enoyl-CoA Hydratase, Chain A, domain 1"/>
    <property type="match status" value="1"/>
</dbReference>
<sequence>MSLPVLFDLISCEQGSNIAVATLNKPEALNAIDLQMVNLLLVQLQAWQDNDDIAMVVLDSREDKAFCAGGDVVSMYQAMQQQAGKRAPGHQNTPSAIPDMMQTFFSQEYKLDYLIHTYPKPILVWGNGIIMGGGLGLMAGASHRIATETARIAMPEVSIGLFPDVGGSWFLNRMPNGCGRFLGSTGASIDASDAHYLGLADHVIEHANKAKLLAQLKASSWTQSNAENANVLTQICNQFAKSDLKTGPVAAHQQLISDLDQHSSVTDYVSAISQLDVGDDKWLKKARDGVAYGSPITLYLVEQQLRRGAQLSLADCFKMELIMACRCATYGEFQEGVRALLIDKDRSPQWAFDSVTRVDEHTINEFFNAPWNEQSHPLKDLGGSSLQSSVTGE</sequence>
<feature type="domain" description="Enoyl-CoA hydratase/isomerase" evidence="5">
    <location>
        <begin position="19"/>
        <end position="367"/>
    </location>
</feature>
<evidence type="ECO:0000259" key="5">
    <source>
        <dbReference type="Pfam" id="PF16113"/>
    </source>
</evidence>
<dbReference type="CDD" id="cd06558">
    <property type="entry name" value="crotonase-like"/>
    <property type="match status" value="1"/>
</dbReference>